<feature type="region of interest" description="Disordered" evidence="1">
    <location>
        <begin position="324"/>
        <end position="443"/>
    </location>
</feature>
<feature type="region of interest" description="Disordered" evidence="1">
    <location>
        <begin position="1"/>
        <end position="24"/>
    </location>
</feature>
<feature type="compositionally biased region" description="Low complexity" evidence="1">
    <location>
        <begin position="1042"/>
        <end position="1052"/>
    </location>
</feature>
<feature type="compositionally biased region" description="Low complexity" evidence="1">
    <location>
        <begin position="1145"/>
        <end position="1160"/>
    </location>
</feature>
<keyword evidence="2" id="KW-0812">Transmembrane</keyword>
<feature type="compositionally biased region" description="Acidic residues" evidence="1">
    <location>
        <begin position="759"/>
        <end position="773"/>
    </location>
</feature>
<dbReference type="OrthoDB" id="10691467at2759"/>
<feature type="compositionally biased region" description="Acidic residues" evidence="1">
    <location>
        <begin position="357"/>
        <end position="369"/>
    </location>
</feature>
<feature type="compositionally biased region" description="Pro residues" evidence="1">
    <location>
        <begin position="1295"/>
        <end position="1321"/>
    </location>
</feature>
<feature type="compositionally biased region" description="Basic residues" evidence="1">
    <location>
        <begin position="1073"/>
        <end position="1086"/>
    </location>
</feature>
<gene>
    <name evidence="3" type="ORF">Fcan01_14033</name>
</gene>
<dbReference type="STRING" id="158441.A0A226E1Q7"/>
<feature type="compositionally biased region" description="Pro residues" evidence="1">
    <location>
        <begin position="667"/>
        <end position="678"/>
    </location>
</feature>
<feature type="compositionally biased region" description="Basic residues" evidence="1">
    <location>
        <begin position="1428"/>
        <end position="1438"/>
    </location>
</feature>
<accession>A0A226E1Q7</accession>
<dbReference type="OMA" id="FRPSQID"/>
<feature type="compositionally biased region" description="Basic residues" evidence="1">
    <location>
        <begin position="1473"/>
        <end position="1482"/>
    </location>
</feature>
<feature type="compositionally biased region" description="Low complexity" evidence="1">
    <location>
        <begin position="679"/>
        <end position="692"/>
    </location>
</feature>
<feature type="compositionally biased region" description="Low complexity" evidence="1">
    <location>
        <begin position="725"/>
        <end position="758"/>
    </location>
</feature>
<feature type="region of interest" description="Disordered" evidence="1">
    <location>
        <begin position="287"/>
        <end position="309"/>
    </location>
</feature>
<feature type="compositionally biased region" description="Basic residues" evidence="1">
    <location>
        <begin position="1122"/>
        <end position="1132"/>
    </location>
</feature>
<evidence type="ECO:0000256" key="2">
    <source>
        <dbReference type="SAM" id="Phobius"/>
    </source>
</evidence>
<feature type="region of interest" description="Disordered" evidence="1">
    <location>
        <begin position="90"/>
        <end position="129"/>
    </location>
</feature>
<feature type="compositionally biased region" description="Polar residues" evidence="1">
    <location>
        <begin position="428"/>
        <end position="441"/>
    </location>
</feature>
<reference evidence="3 4" key="1">
    <citation type="submission" date="2015-12" db="EMBL/GenBank/DDBJ databases">
        <title>The genome of Folsomia candida.</title>
        <authorList>
            <person name="Faddeeva A."/>
            <person name="Derks M.F."/>
            <person name="Anvar Y."/>
            <person name="Smit S."/>
            <person name="Van Straalen N."/>
            <person name="Roelofs D."/>
        </authorList>
    </citation>
    <scope>NUCLEOTIDE SEQUENCE [LARGE SCALE GENOMIC DNA]</scope>
    <source>
        <strain evidence="3 4">VU population</strain>
        <tissue evidence="3">Whole body</tissue>
    </source>
</reference>
<feature type="compositionally biased region" description="Acidic residues" evidence="1">
    <location>
        <begin position="1106"/>
        <end position="1115"/>
    </location>
</feature>
<evidence type="ECO:0000313" key="3">
    <source>
        <dbReference type="EMBL" id="OXA50861.1"/>
    </source>
</evidence>
<feature type="region of interest" description="Disordered" evidence="1">
    <location>
        <begin position="613"/>
        <end position="880"/>
    </location>
</feature>
<feature type="compositionally biased region" description="Low complexity" evidence="1">
    <location>
        <begin position="231"/>
        <end position="241"/>
    </location>
</feature>
<feature type="region of interest" description="Disordered" evidence="1">
    <location>
        <begin position="951"/>
        <end position="1733"/>
    </location>
</feature>
<feature type="compositionally biased region" description="Low complexity" evidence="1">
    <location>
        <begin position="805"/>
        <end position="816"/>
    </location>
</feature>
<dbReference type="EMBL" id="LNIX01000008">
    <property type="protein sequence ID" value="OXA50861.1"/>
    <property type="molecule type" value="Genomic_DNA"/>
</dbReference>
<comment type="caution">
    <text evidence="3">The sequence shown here is derived from an EMBL/GenBank/DDBJ whole genome shotgun (WGS) entry which is preliminary data.</text>
</comment>
<feature type="region of interest" description="Disordered" evidence="1">
    <location>
        <begin position="218"/>
        <end position="247"/>
    </location>
</feature>
<keyword evidence="2" id="KW-0472">Membrane</keyword>
<keyword evidence="4" id="KW-1185">Reference proteome</keyword>
<feature type="compositionally biased region" description="Basic and acidic residues" evidence="1">
    <location>
        <begin position="1418"/>
        <end position="1427"/>
    </location>
</feature>
<sequence>MGVKRRKIFGETITRNDGGGGDDQKAARKLRLVISPTRRYANFLLLSTAVTVFLCLFPVALSQPRPPPPRGPHPPPPSRDVPLRLTPHKLRLHDTPRFARESAPPGSKRGPSPPRNFNPFPRRNSDGPRDLATAAQTLYDLRGYNIPLGGQQETSRFLRENDPFTFSRFQPRTNVDTRTAPLVFPSFYQQQQQETTSKRPQQHPVLNIFGHSQHLSQTKYEPAGGSASSTGNGNNNINNNILQGQPQTFRPSQIDVGFSRHQHDNDIRDDLQTNYRAALQYEHPEPNQLQGRQVPQAQAQTQNFGQNHQSKQILNYRAPGLESQNQVQNNNNQDNNNQQNQQNNNGGSSEEPFIYVYDDEDYDEGEDEFVDKPQQQINTNRVTTPAPRSQVIFPNNNQQQLPSAKPLIQTTPTPTPISHHHHQQQQPDLYSSQVHQPQSQRPDPFAHFNQFPPKFTPTITPTPNVEIVPSSERKPPPDQSNAVTPITKATNRFVNDDRFRRPQTTTSQNNYQQPQIQQQYFTQNNNNQQTQRQPAFNQVVNLEEEEEQVYEQDPEIIQKLNGFPNYEEPSPENKLRPVNTLVPKNRVPLEEFVLPPNFPFHEDIPVTRVPLRSTTETSNNNEVNSQHSNRGDITRQNYRPPQQQQQQQEVSPAPQPPQQHRLRPTPSASPPPPPPPTRTRPTPTRTTTPTATQDIDSDPPKRVRNRPLRPTPPANKIHTFPPFPTTRRPTTPTTTTTTTTFRTTAVPRTTTTTTTTESYEADSDEYYEDDYSEDSAAPNSFERPVSKPQQVKPTANKSPLRPDFNNNKNRNQIQIQELHSPKIEELPRPVPQPPPRRVARPQQQVTYSSTTPGSRYQQSSLSPTAGPNKRFREQSTIESPPAAFVSKKTTTGKPLYYAGKMLSKEGGLYAGQTIPLHHVYGKPVPNVPINSVFDRMPSVLDGHVTRARVTTQATPQVVSPSHVGQQHNRIRVRDRGLESVVSSSPNSARTTSTTTHKNTRLIHPSRIRPITSHQAAPPPAPPTEREPEREAVRPRPNKPRPRTTTTTTTPTPEIFEEKEEENLSVPINPPPPPRRRKLRPGQKKLRQQLLQKQEQSVSISHSIRENEDENEDEVDRPEPPRKNLRPNLHRPVRPQPQSVTSAPIVQVLQSQSVSSTESSSPFATAKQVRPRRPRPQQQVQVLQSTSERSEVDQQDQEEDVVPPPPPPPPPQPRPQKRIRPRPQKLQPKLQSEFSEVISKSVSTQASSKVGRKPTEAPNRFSSRFRDAESPPSVSTSTYSSVSESDDDDEPQEQQSPPPPGLKHFSPPPKSKPRPSFKPPVKPASRPTAAPLQGLKPNNKRIKPVQKPQSQPIGESDDDLPPSIRLSAKDVVLNRKPARRIPPGSASDRLKALAERRKKIATPQSYRESLKDEEDDEENNKGQDENNNKGHRTLRRRKLLNNGNGANVNRNEENEEEILPPKFKKPLQQQQQRRIVKKQRIVRPKPVVVQEAEDDDEEQAESRQEIEHDVDDEEKQPEFQQQNKREIKHSSPLQKNRPQSEDVTDDEDKEYDAAPLREHQRPRKLSQRAYERVPAEVTSDEARSVLGIVINQKEEDKPAPHQQYVDEDDYEGHPSHHSEQKISTEPSSTTQTSSSTASYDDDGDDEYSGDKQVAIVSSSTTSTSSSSSTEAPEPSSTTSASSSTTSSPTEASTTAAYLKARLRPNKKLLASLQPKLSSAQQRDKNESTRSTNLSKLLKFRTSASTYSPISSFNTKIFTMATEDPSLPLEDMFSNVNKS</sequence>
<feature type="compositionally biased region" description="Basic residues" evidence="1">
    <location>
        <begin position="997"/>
        <end position="1006"/>
    </location>
</feature>
<feature type="compositionally biased region" description="Polar residues" evidence="1">
    <location>
        <begin position="846"/>
        <end position="865"/>
    </location>
</feature>
<organism evidence="3 4">
    <name type="scientific">Folsomia candida</name>
    <name type="common">Springtail</name>
    <dbReference type="NCBI Taxonomy" id="158441"/>
    <lineage>
        <taxon>Eukaryota</taxon>
        <taxon>Metazoa</taxon>
        <taxon>Ecdysozoa</taxon>
        <taxon>Arthropoda</taxon>
        <taxon>Hexapoda</taxon>
        <taxon>Collembola</taxon>
        <taxon>Entomobryomorpha</taxon>
        <taxon>Isotomoidea</taxon>
        <taxon>Isotomidae</taxon>
        <taxon>Proisotominae</taxon>
        <taxon>Folsomia</taxon>
    </lineage>
</organism>
<feature type="compositionally biased region" description="Polar residues" evidence="1">
    <location>
        <begin position="787"/>
        <end position="797"/>
    </location>
</feature>
<feature type="compositionally biased region" description="Pro residues" evidence="1">
    <location>
        <begin position="1201"/>
        <end position="1213"/>
    </location>
</feature>
<feature type="compositionally biased region" description="Low complexity" evidence="1">
    <location>
        <begin position="1656"/>
        <end position="1695"/>
    </location>
</feature>
<dbReference type="Proteomes" id="UP000198287">
    <property type="component" value="Unassembled WGS sequence"/>
</dbReference>
<feature type="compositionally biased region" description="Low complexity" evidence="1">
    <location>
        <begin position="982"/>
        <end position="995"/>
    </location>
</feature>
<feature type="compositionally biased region" description="Low complexity" evidence="1">
    <location>
        <begin position="324"/>
        <end position="345"/>
    </location>
</feature>
<evidence type="ECO:0000256" key="1">
    <source>
        <dbReference type="SAM" id="MobiDB-lite"/>
    </source>
</evidence>
<feature type="compositionally biased region" description="Polar residues" evidence="1">
    <location>
        <begin position="1229"/>
        <end position="1247"/>
    </location>
</feature>
<keyword evidence="2" id="KW-1133">Transmembrane helix</keyword>
<feature type="compositionally biased region" description="Low complexity" evidence="1">
    <location>
        <begin position="1269"/>
        <end position="1282"/>
    </location>
</feature>
<feature type="compositionally biased region" description="Polar residues" evidence="1">
    <location>
        <begin position="951"/>
        <end position="967"/>
    </location>
</feature>
<feature type="compositionally biased region" description="Low complexity" evidence="1">
    <location>
        <begin position="613"/>
        <end position="625"/>
    </location>
</feature>
<feature type="compositionally biased region" description="Pro residues" evidence="1">
    <location>
        <begin position="65"/>
        <end position="79"/>
    </location>
</feature>
<name>A0A226E1Q7_FOLCA</name>
<feature type="transmembrane region" description="Helical" evidence="2">
    <location>
        <begin position="40"/>
        <end position="61"/>
    </location>
</feature>
<feature type="compositionally biased region" description="Polar residues" evidence="1">
    <location>
        <begin position="373"/>
        <end position="402"/>
    </location>
</feature>
<evidence type="ECO:0000313" key="4">
    <source>
        <dbReference type="Proteomes" id="UP000198287"/>
    </source>
</evidence>
<feature type="compositionally biased region" description="Low complexity" evidence="1">
    <location>
        <begin position="1622"/>
        <end position="1637"/>
    </location>
</feature>
<feature type="compositionally biased region" description="Low complexity" evidence="1">
    <location>
        <begin position="640"/>
        <end position="652"/>
    </location>
</feature>
<feature type="compositionally biased region" description="Basic and acidic residues" evidence="1">
    <location>
        <begin position="1023"/>
        <end position="1033"/>
    </location>
</feature>
<proteinExistence type="predicted"/>
<feature type="region of interest" description="Disordered" evidence="1">
    <location>
        <begin position="65"/>
        <end position="84"/>
    </location>
</feature>
<feature type="compositionally biased region" description="Basic and acidic residues" evidence="1">
    <location>
        <begin position="1610"/>
        <end position="1621"/>
    </location>
</feature>
<protein>
    <submittedName>
        <fullName evidence="3">Uncharacterized protein</fullName>
    </submittedName>
</protein>